<dbReference type="PANTHER" id="PTHR43649">
    <property type="entry name" value="ARABINOSE-BINDING PROTEIN-RELATED"/>
    <property type="match status" value="1"/>
</dbReference>
<dbReference type="InterPro" id="IPR050490">
    <property type="entry name" value="Bact_solute-bd_prot1"/>
</dbReference>
<gene>
    <name evidence="2" type="ORF">H8718_16915</name>
</gene>
<evidence type="ECO:0000313" key="2">
    <source>
        <dbReference type="EMBL" id="MBC8581189.1"/>
    </source>
</evidence>
<accession>A0A926EKD0</accession>
<feature type="signal peptide" evidence="1">
    <location>
        <begin position="1"/>
        <end position="20"/>
    </location>
</feature>
<proteinExistence type="predicted"/>
<dbReference type="PROSITE" id="PS51257">
    <property type="entry name" value="PROKAR_LIPOPROTEIN"/>
    <property type="match status" value="1"/>
</dbReference>
<feature type="chain" id="PRO_5039423525" evidence="1">
    <location>
        <begin position="21"/>
        <end position="549"/>
    </location>
</feature>
<evidence type="ECO:0000313" key="3">
    <source>
        <dbReference type="Proteomes" id="UP000655830"/>
    </source>
</evidence>
<comment type="caution">
    <text evidence="2">The sequence shown here is derived from an EMBL/GenBank/DDBJ whole genome shotgun (WGS) entry which is preliminary data.</text>
</comment>
<sequence>MGRKVGAMILALTMCMSVLGGCAEKEKETTSTSTAVVGEVDPFGKYEEPVEVTGVLSFSAASSEVPAGTTPENQSFVKQAKERFNIDFKWLWTAPTDQYEQKLGVAMASGELPDVMAVSAVDYQNLLENEQIMPWNDALEWASDTLKEWIGRDPAVLESVTDENGNIMAIPQYWDSKRDLNIMMIRTDWLEQVNMDIPKTVEELEAVATAFKEQLGAEMGISLSKDVLAGTSPLAALMNMFGSYPTAWLEGEEGTLVPGEIQPETKEALETLNRFYEKGLIHKEFALHDATKLREFIVSEKLGILIAPWWAFDSFIGKEIAKNGDSKWATAPIPKAEGTNGALLQTMMIEDYYVLNANCKNPEAVIKLFNLWAQFETEYPEEAKAENGHVWNWVPTTYFDPYDIQTLHDNFNKQIETGDLKTVPEGINGGDIQLWGYAEDYFKWKAGEIPYDETNKWGKYLARIDDDFAWGTTEQVVENKEYELNKFYGLATDTMKERKATLNKLTEETYVKMVMGETPISEFEAYADNWLKLGGNEIIEEVNAWYQNQ</sequence>
<keyword evidence="3" id="KW-1185">Reference proteome</keyword>
<evidence type="ECO:0000256" key="1">
    <source>
        <dbReference type="SAM" id="SignalP"/>
    </source>
</evidence>
<protein>
    <submittedName>
        <fullName evidence="2">Extracellular solute-binding protein</fullName>
    </submittedName>
</protein>
<organism evidence="2 3">
    <name type="scientific">Zhenhengia yiwuensis</name>
    <dbReference type="NCBI Taxonomy" id="2763666"/>
    <lineage>
        <taxon>Bacteria</taxon>
        <taxon>Bacillati</taxon>
        <taxon>Bacillota</taxon>
        <taxon>Clostridia</taxon>
        <taxon>Lachnospirales</taxon>
        <taxon>Lachnospiraceae</taxon>
        <taxon>Zhenhengia</taxon>
    </lineage>
</organism>
<name>A0A926EKD0_9FIRM</name>
<dbReference type="EMBL" id="JACRSY010000040">
    <property type="protein sequence ID" value="MBC8581189.1"/>
    <property type="molecule type" value="Genomic_DNA"/>
</dbReference>
<dbReference type="SUPFAM" id="SSF53850">
    <property type="entry name" value="Periplasmic binding protein-like II"/>
    <property type="match status" value="1"/>
</dbReference>
<dbReference type="Gene3D" id="3.40.190.10">
    <property type="entry name" value="Periplasmic binding protein-like II"/>
    <property type="match status" value="2"/>
</dbReference>
<dbReference type="Proteomes" id="UP000655830">
    <property type="component" value="Unassembled WGS sequence"/>
</dbReference>
<reference evidence="2" key="1">
    <citation type="submission" date="2020-08" db="EMBL/GenBank/DDBJ databases">
        <title>Genome public.</title>
        <authorList>
            <person name="Liu C."/>
            <person name="Sun Q."/>
        </authorList>
    </citation>
    <scope>NUCLEOTIDE SEQUENCE</scope>
    <source>
        <strain evidence="2">NSJ-12</strain>
    </source>
</reference>
<keyword evidence="1" id="KW-0732">Signal</keyword>
<dbReference type="RefSeq" id="WP_177671088.1">
    <property type="nucleotide sequence ID" value="NZ_JACRSY010000040.1"/>
</dbReference>
<dbReference type="AlphaFoldDB" id="A0A926EKD0"/>
<dbReference type="PANTHER" id="PTHR43649:SF12">
    <property type="entry name" value="DIACETYLCHITOBIOSE BINDING PROTEIN DASA"/>
    <property type="match status" value="1"/>
</dbReference>